<feature type="signal peptide" evidence="6">
    <location>
        <begin position="1"/>
        <end position="15"/>
    </location>
</feature>
<evidence type="ECO:0008006" key="9">
    <source>
        <dbReference type="Google" id="ProtNLM"/>
    </source>
</evidence>
<dbReference type="PANTHER" id="PTHR42784:SF1">
    <property type="entry name" value="PYRANOSE 2-OXIDASE"/>
    <property type="match status" value="1"/>
</dbReference>
<evidence type="ECO:0000313" key="7">
    <source>
        <dbReference type="EMBL" id="KAF4650968.1"/>
    </source>
</evidence>
<feature type="chain" id="PRO_5029558549" description="Glucose-methanol-choline oxidoreductase N-terminal domain-containing protein" evidence="6">
    <location>
        <begin position="16"/>
        <end position="527"/>
    </location>
</feature>
<evidence type="ECO:0000256" key="3">
    <source>
        <dbReference type="ARBA" id="ARBA00022630"/>
    </source>
</evidence>
<keyword evidence="5" id="KW-0560">Oxidoreductase</keyword>
<sequence length="527" mass="57523">MHGMLSMLMNRSCLALPTLLLGILMHLIISMKGETILSLFGAEEEYRLSPSVDPVGLEQHSSHNRCDFQHDPRSMFKRIEYCDIIIIGAGSGGSTTAARLCQKGSNKSRICLLEAGGGDSNSDGGIHPSASKEASRWWTAEVDFPLPDRSVIRTLTFVGGRVLGGSSRVNGRYWMDINISAAGDYFNVANDYIESIVGFTNSSLNIQWEPLASLRDIPDSMVAVVSNLGGLTPGPTPSLVPHPPTVVASMPRVSSCLDMSGRPDAFKCSTGVYHNVDVFANTTVTSLALDAATGLVTAAETDDVSFRGDQFIFSAGALGSPRLLLRSGLITEAVGLREHVYLPLLFAFDDPTCLKHPEEIFVFHQQWELIFGWYCEDGISHMRIYAILLHPTKEGRISSDRIVWNPLESDTDINAFIDIIRLLYNTLVPLDKVLGFSLPPSAVDDDLTLRRYIYTRLALWQHPCCSLINATLPSNILLGDLSSLPMHLIPPHPDSAARLAGAIAADRLLNQVSVCLSLLLCYLSPLV</sequence>
<keyword evidence="4" id="KW-0274">FAD</keyword>
<dbReference type="AlphaFoldDB" id="A0A7J6KUT1"/>
<keyword evidence="3" id="KW-0285">Flavoprotein</keyword>
<keyword evidence="6" id="KW-0732">Signal</keyword>
<dbReference type="InterPro" id="IPR051473">
    <property type="entry name" value="P2Ox-like"/>
</dbReference>
<dbReference type="InterPro" id="IPR036188">
    <property type="entry name" value="FAD/NAD-bd_sf"/>
</dbReference>
<name>A0A7J6KUT1_PERCH</name>
<dbReference type="PANTHER" id="PTHR42784">
    <property type="entry name" value="PYRANOSE 2-OXIDASE"/>
    <property type="match status" value="1"/>
</dbReference>
<protein>
    <recommendedName>
        <fullName evidence="9">Glucose-methanol-choline oxidoreductase N-terminal domain-containing protein</fullName>
    </recommendedName>
</protein>
<dbReference type="Gene3D" id="3.50.50.60">
    <property type="entry name" value="FAD/NAD(P)-binding domain"/>
    <property type="match status" value="2"/>
</dbReference>
<keyword evidence="8" id="KW-1185">Reference proteome</keyword>
<dbReference type="EMBL" id="JAAPAO010001146">
    <property type="protein sequence ID" value="KAF4650968.1"/>
    <property type="molecule type" value="Genomic_DNA"/>
</dbReference>
<evidence type="ECO:0000256" key="1">
    <source>
        <dbReference type="ARBA" id="ARBA00001974"/>
    </source>
</evidence>
<evidence type="ECO:0000313" key="8">
    <source>
        <dbReference type="Proteomes" id="UP000591131"/>
    </source>
</evidence>
<dbReference type="SUPFAM" id="SSF51905">
    <property type="entry name" value="FAD/NAD(P)-binding domain"/>
    <property type="match status" value="1"/>
</dbReference>
<comment type="caution">
    <text evidence="7">The sequence shown here is derived from an EMBL/GenBank/DDBJ whole genome shotgun (WGS) entry which is preliminary data.</text>
</comment>
<dbReference type="Proteomes" id="UP000591131">
    <property type="component" value="Unassembled WGS sequence"/>
</dbReference>
<comment type="similarity">
    <text evidence="2">Belongs to the GMC oxidoreductase family.</text>
</comment>
<gene>
    <name evidence="7" type="ORF">FOL47_000740</name>
</gene>
<reference evidence="7 8" key="1">
    <citation type="submission" date="2020-04" db="EMBL/GenBank/DDBJ databases">
        <title>Perkinsus chesapeaki whole genome sequence.</title>
        <authorList>
            <person name="Bogema D.R."/>
        </authorList>
    </citation>
    <scope>NUCLEOTIDE SEQUENCE [LARGE SCALE GENOMIC DNA]</scope>
    <source>
        <strain evidence="7">ATCC PRA-425</strain>
    </source>
</reference>
<evidence type="ECO:0000256" key="2">
    <source>
        <dbReference type="ARBA" id="ARBA00010790"/>
    </source>
</evidence>
<comment type="cofactor">
    <cofactor evidence="1">
        <name>FAD</name>
        <dbReference type="ChEBI" id="CHEBI:57692"/>
    </cofactor>
</comment>
<evidence type="ECO:0000256" key="5">
    <source>
        <dbReference type="ARBA" id="ARBA00023002"/>
    </source>
</evidence>
<organism evidence="7 8">
    <name type="scientific">Perkinsus chesapeaki</name>
    <name type="common">Clam parasite</name>
    <name type="synonym">Perkinsus andrewsi</name>
    <dbReference type="NCBI Taxonomy" id="330153"/>
    <lineage>
        <taxon>Eukaryota</taxon>
        <taxon>Sar</taxon>
        <taxon>Alveolata</taxon>
        <taxon>Perkinsozoa</taxon>
        <taxon>Perkinsea</taxon>
        <taxon>Perkinsida</taxon>
        <taxon>Perkinsidae</taxon>
        <taxon>Perkinsus</taxon>
    </lineage>
</organism>
<accession>A0A7J6KUT1</accession>
<dbReference type="GO" id="GO:0016491">
    <property type="term" value="F:oxidoreductase activity"/>
    <property type="evidence" value="ECO:0007669"/>
    <property type="project" value="UniProtKB-KW"/>
</dbReference>
<proteinExistence type="inferred from homology"/>
<evidence type="ECO:0000256" key="4">
    <source>
        <dbReference type="ARBA" id="ARBA00022827"/>
    </source>
</evidence>
<evidence type="ECO:0000256" key="6">
    <source>
        <dbReference type="SAM" id="SignalP"/>
    </source>
</evidence>